<sequence>MATQTVPTAPLAGAEACRVMLASLAALQRVKVEPNPSVVDGQDDGNRYDYCGADRAIASALDSFGNNVGFRHALSHYLLSIMMDGIVPDPSALRADAMLTDNGYRPRGALPDAPGRADGALSLDDEQVGAGLSATWEIEALCESGRDMAARLGAMDDAAAMRTELKLRGLFVRIEQLSMALMSLLDEDIDTAHLQRKVFGRELAKEVAHA</sequence>
<evidence type="ECO:0000313" key="2">
    <source>
        <dbReference type="Proteomes" id="UP001180825"/>
    </source>
</evidence>
<comment type="caution">
    <text evidence="1">The sequence shown here is derived from an EMBL/GenBank/DDBJ whole genome shotgun (WGS) entry which is preliminary data.</text>
</comment>
<proteinExistence type="predicted"/>
<protein>
    <submittedName>
        <fullName evidence="1">Uncharacterized protein</fullName>
    </submittedName>
</protein>
<dbReference type="RefSeq" id="WP_310325922.1">
    <property type="nucleotide sequence ID" value="NZ_JAVDXV010000002.1"/>
</dbReference>
<dbReference type="Proteomes" id="UP001180825">
    <property type="component" value="Unassembled WGS sequence"/>
</dbReference>
<organism evidence="1 2">
    <name type="scientific">Roseateles asaccharophilus</name>
    <dbReference type="NCBI Taxonomy" id="582607"/>
    <lineage>
        <taxon>Bacteria</taxon>
        <taxon>Pseudomonadati</taxon>
        <taxon>Pseudomonadota</taxon>
        <taxon>Betaproteobacteria</taxon>
        <taxon>Burkholderiales</taxon>
        <taxon>Sphaerotilaceae</taxon>
        <taxon>Roseateles</taxon>
    </lineage>
</organism>
<reference evidence="1 2" key="1">
    <citation type="submission" date="2023-07" db="EMBL/GenBank/DDBJ databases">
        <title>Sorghum-associated microbial communities from plants grown in Nebraska, USA.</title>
        <authorList>
            <person name="Schachtman D."/>
        </authorList>
    </citation>
    <scope>NUCLEOTIDE SEQUENCE [LARGE SCALE GENOMIC DNA]</scope>
    <source>
        <strain evidence="1 2">BE316</strain>
    </source>
</reference>
<dbReference type="EMBL" id="JAVDXV010000002">
    <property type="protein sequence ID" value="MDR7331986.1"/>
    <property type="molecule type" value="Genomic_DNA"/>
</dbReference>
<name>A0ABU2A461_9BURK</name>
<gene>
    <name evidence="1" type="ORF">J2X21_001112</name>
</gene>
<evidence type="ECO:0000313" key="1">
    <source>
        <dbReference type="EMBL" id="MDR7331986.1"/>
    </source>
</evidence>
<accession>A0ABU2A461</accession>
<keyword evidence="2" id="KW-1185">Reference proteome</keyword>